<evidence type="ECO:0000256" key="3">
    <source>
        <dbReference type="ARBA" id="ARBA00022723"/>
    </source>
</evidence>
<keyword evidence="5" id="KW-0863">Zinc-finger</keyword>
<evidence type="ECO:0000256" key="5">
    <source>
        <dbReference type="ARBA" id="ARBA00022771"/>
    </source>
</evidence>
<gene>
    <name evidence="8" type="ORF">C1SCF055_LOCUS35019</name>
</gene>
<keyword evidence="6" id="KW-0862">Zinc</keyword>
<evidence type="ECO:0000256" key="1">
    <source>
        <dbReference type="ARBA" id="ARBA00004123"/>
    </source>
</evidence>
<keyword evidence="3" id="KW-0479">Metal-binding</keyword>
<sequence>MPSKSQILCRYGLECRSTVCAFRHPGTRAGEKDPEDIPCKYGTECFRSTCHFKHPADWVVCAVGDACPHSDCKCSHPPRRPPCNNGAACALIDCHFLHPRSWSARCSKNECPDGAECLFSDCPNSHPHRPSPCSYGANCLRGKDECRYIHPEAWYSQEVVRADCQHGEACSRQDCRFAHPTSRIICPDGGNCRYSDCSATAHPKRRPACKHASDCENEQCHFLHPRSWFGEHCPFGKLCLYSDCSKKHPQRPNVCRDGMKCSRAKQACGHLHPREWYGESKLLSVDPSKIRFTHGHIHHKFRSGNGLDATIDRLRLEELTFDEFPPMEVFRLTRATLDDEMVIDSILSSLDISQGSSQASKFIKQLRESCTGELFSLSNRRLFVVRVIRNFGLLDKVLVQEYDFGSERVQRPERGEEDGDEKAKWLSALSTENMGRSVHCHSTYRGFEVHGYVAHTFELPETVSEETGATIRRTLRAKIQDKTALDHLPSRLHTMEDSYDAIDVCVPQSTLEKVTQIPVPKVVERKRPVAKTKMKHQKEQVFEFLTAQQKGGKKGRGKGKKA</sequence>
<dbReference type="GO" id="GO:0008143">
    <property type="term" value="F:poly(A) binding"/>
    <property type="evidence" value="ECO:0007669"/>
    <property type="project" value="InterPro"/>
</dbReference>
<protein>
    <submittedName>
        <fullName evidence="10">Phosphonoacetaldehyde hydrolase</fullName>
    </submittedName>
</protein>
<dbReference type="Pfam" id="PF14608">
    <property type="entry name" value="zf-CCCH_2"/>
    <property type="match status" value="5"/>
</dbReference>
<evidence type="ECO:0000256" key="6">
    <source>
        <dbReference type="ARBA" id="ARBA00022833"/>
    </source>
</evidence>
<name>A0A9P1DGA4_9DINO</name>
<dbReference type="OrthoDB" id="412872at2759"/>
<reference evidence="8" key="1">
    <citation type="submission" date="2022-10" db="EMBL/GenBank/DDBJ databases">
        <authorList>
            <person name="Chen Y."/>
            <person name="Dougan E. K."/>
            <person name="Chan C."/>
            <person name="Rhodes N."/>
            <person name="Thang M."/>
        </authorList>
    </citation>
    <scope>NUCLEOTIDE SEQUENCE</scope>
</reference>
<evidence type="ECO:0000256" key="2">
    <source>
        <dbReference type="ARBA" id="ARBA00008423"/>
    </source>
</evidence>
<evidence type="ECO:0000313" key="11">
    <source>
        <dbReference type="Proteomes" id="UP001152797"/>
    </source>
</evidence>
<evidence type="ECO:0000256" key="4">
    <source>
        <dbReference type="ARBA" id="ARBA00022737"/>
    </source>
</evidence>
<dbReference type="AlphaFoldDB" id="A0A9P1DGA4"/>
<keyword evidence="7" id="KW-0539">Nucleus</keyword>
<comment type="caution">
    <text evidence="8">The sequence shown here is derived from an EMBL/GenBank/DDBJ whole genome shotgun (WGS) entry which is preliminary data.</text>
</comment>
<dbReference type="PANTHER" id="PTHR14738">
    <property type="entry name" value="ZINC FINGER CCCH DOMAIN-CONTAINING PROTEIN 14"/>
    <property type="match status" value="1"/>
</dbReference>
<evidence type="ECO:0000313" key="8">
    <source>
        <dbReference type="EMBL" id="CAI4009680.1"/>
    </source>
</evidence>
<evidence type="ECO:0000256" key="7">
    <source>
        <dbReference type="ARBA" id="ARBA00023242"/>
    </source>
</evidence>
<dbReference type="GO" id="GO:0005737">
    <property type="term" value="C:cytoplasm"/>
    <property type="evidence" value="ECO:0007669"/>
    <property type="project" value="TreeGrafter"/>
</dbReference>
<dbReference type="GO" id="GO:0005634">
    <property type="term" value="C:nucleus"/>
    <property type="evidence" value="ECO:0007669"/>
    <property type="project" value="UniProtKB-SubCell"/>
</dbReference>
<keyword evidence="11" id="KW-1185">Reference proteome</keyword>
<comment type="subcellular location">
    <subcellularLocation>
        <location evidence="1">Nucleus</location>
    </subcellularLocation>
</comment>
<dbReference type="EMBL" id="CAMXCT030004591">
    <property type="protein sequence ID" value="CAL4796992.1"/>
    <property type="molecule type" value="Genomic_DNA"/>
</dbReference>
<keyword evidence="10" id="KW-0378">Hydrolase</keyword>
<dbReference type="GO" id="GO:0008270">
    <property type="term" value="F:zinc ion binding"/>
    <property type="evidence" value="ECO:0007669"/>
    <property type="project" value="UniProtKB-KW"/>
</dbReference>
<dbReference type="Proteomes" id="UP001152797">
    <property type="component" value="Unassembled WGS sequence"/>
</dbReference>
<proteinExistence type="inferred from homology"/>
<organism evidence="8">
    <name type="scientific">Cladocopium goreaui</name>
    <dbReference type="NCBI Taxonomy" id="2562237"/>
    <lineage>
        <taxon>Eukaryota</taxon>
        <taxon>Sar</taxon>
        <taxon>Alveolata</taxon>
        <taxon>Dinophyceae</taxon>
        <taxon>Suessiales</taxon>
        <taxon>Symbiodiniaceae</taxon>
        <taxon>Cladocopium</taxon>
    </lineage>
</organism>
<dbReference type="GO" id="GO:0043488">
    <property type="term" value="P:regulation of mRNA stability"/>
    <property type="evidence" value="ECO:0007669"/>
    <property type="project" value="InterPro"/>
</dbReference>
<dbReference type="EMBL" id="CAMXCT010004591">
    <property type="protein sequence ID" value="CAI4009680.1"/>
    <property type="molecule type" value="Genomic_DNA"/>
</dbReference>
<dbReference type="EMBL" id="CAMXCT020004591">
    <property type="protein sequence ID" value="CAL1163055.1"/>
    <property type="molecule type" value="Genomic_DNA"/>
</dbReference>
<dbReference type="GO" id="GO:0016787">
    <property type="term" value="F:hydrolase activity"/>
    <property type="evidence" value="ECO:0007669"/>
    <property type="project" value="UniProtKB-KW"/>
</dbReference>
<evidence type="ECO:0000313" key="9">
    <source>
        <dbReference type="EMBL" id="CAL1163055.1"/>
    </source>
</evidence>
<reference evidence="9" key="2">
    <citation type="submission" date="2024-04" db="EMBL/GenBank/DDBJ databases">
        <authorList>
            <person name="Chen Y."/>
            <person name="Shah S."/>
            <person name="Dougan E. K."/>
            <person name="Thang M."/>
            <person name="Chan C."/>
        </authorList>
    </citation>
    <scope>NUCLEOTIDE SEQUENCE [LARGE SCALE GENOMIC DNA]</scope>
</reference>
<keyword evidence="4" id="KW-0677">Repeat</keyword>
<evidence type="ECO:0000313" key="10">
    <source>
        <dbReference type="EMBL" id="CAL4796992.1"/>
    </source>
</evidence>
<comment type="similarity">
    <text evidence="2">Belongs to the ZC3H14 family.</text>
</comment>
<accession>A0A9P1DGA4</accession>
<dbReference type="InterPro" id="IPR040366">
    <property type="entry name" value="Nab2/ZC3H14"/>
</dbReference>
<dbReference type="Gene3D" id="4.10.1000.40">
    <property type="match status" value="3"/>
</dbReference>
<dbReference type="PANTHER" id="PTHR14738:SF29">
    <property type="entry name" value="ZINC FINGER CCCH DOMAIN-CONTAINING PROTEIN 14"/>
    <property type="match status" value="1"/>
</dbReference>